<dbReference type="NCBIfam" id="TIGR00450">
    <property type="entry name" value="mnmE_trmE_thdF"/>
    <property type="match status" value="1"/>
</dbReference>
<evidence type="ECO:0000256" key="7">
    <source>
        <dbReference type="HAMAP-Rule" id="MF_00379"/>
    </source>
</evidence>
<comment type="subcellular location">
    <subcellularLocation>
        <location evidence="7">Cytoplasm</location>
    </subcellularLocation>
</comment>
<dbReference type="GO" id="GO:0005525">
    <property type="term" value="F:GTP binding"/>
    <property type="evidence" value="ECO:0007669"/>
    <property type="project" value="UniProtKB-UniRule"/>
</dbReference>
<dbReference type="RefSeq" id="WP_119360352.1">
    <property type="nucleotide sequence ID" value="NZ_QWKZ01000053.1"/>
</dbReference>
<feature type="binding site" evidence="7">
    <location>
        <position position="234"/>
    </location>
    <ligand>
        <name>Mg(2+)</name>
        <dbReference type="ChEBI" id="CHEBI:18420"/>
    </ligand>
</feature>
<dbReference type="PANTHER" id="PTHR42714:SF2">
    <property type="entry name" value="TRNA MODIFICATION GTPASE GTPBP3, MITOCHONDRIAL"/>
    <property type="match status" value="1"/>
</dbReference>
<dbReference type="InterPro" id="IPR005225">
    <property type="entry name" value="Small_GTP-bd"/>
</dbReference>
<dbReference type="InterPro" id="IPR025867">
    <property type="entry name" value="MnmE_helical"/>
</dbReference>
<dbReference type="OrthoDB" id="9805918at2"/>
<organism evidence="10 11">
    <name type="scientific">Meiothermus luteus</name>
    <dbReference type="NCBI Taxonomy" id="2026184"/>
    <lineage>
        <taxon>Bacteria</taxon>
        <taxon>Thermotogati</taxon>
        <taxon>Deinococcota</taxon>
        <taxon>Deinococci</taxon>
        <taxon>Thermales</taxon>
        <taxon>Thermaceae</taxon>
        <taxon>Meiothermus</taxon>
    </lineage>
</organism>
<dbReference type="GO" id="GO:0005829">
    <property type="term" value="C:cytosol"/>
    <property type="evidence" value="ECO:0007669"/>
    <property type="project" value="TreeGrafter"/>
</dbReference>
<keyword evidence="3 7" id="KW-0547">Nucleotide-binding</keyword>
<dbReference type="InterPro" id="IPR027266">
    <property type="entry name" value="TrmE/GcvT-like"/>
</dbReference>
<feature type="domain" description="TrmE-type G" evidence="9">
    <location>
        <begin position="220"/>
        <end position="365"/>
    </location>
</feature>
<comment type="cofactor">
    <cofactor evidence="7">
        <name>K(+)</name>
        <dbReference type="ChEBI" id="CHEBI:29103"/>
    </cofactor>
    <text evidence="7">Binds 1 potassium ion per subunit.</text>
</comment>
<protein>
    <recommendedName>
        <fullName evidence="7">tRNA modification GTPase MnmE</fullName>
        <ecNumber evidence="7">3.6.-.-</ecNumber>
    </recommendedName>
</protein>
<dbReference type="Proteomes" id="UP000265800">
    <property type="component" value="Unassembled WGS sequence"/>
</dbReference>
<sequence length="437" mass="46932">MGLPSLQDIIAAIATPPGRGAVGIVRVSGAGSLELIQKLWRGKDPTRLPGGRFTFGKVCDPQSGEVLDEALLLVFRAPHSYTGQDSAELQTHGSPAVLRRVLQVLFQHGARPAQPGEFTLRAYLNGRMDLAQAEAVLSLVEAESEAARRQALRGLSAGLSRKIGALSEELFNLLAHIQAWLDYPEEGVEPVEVAARLEPVLTEVRSLLATAPAGRIASKGARVALVGAPNAGKSSLLNALLGYERAIVTPIPGTTRDYLEAPMEIGGVPVVAVDTAGIRQTEDLVEKSGVERALRIAQEADLVLYLADQSQPKPPPPPLPWARTLRVATKADLPPVWQDEAFLPVSSHTGAGLEALRQEVHRRLLGEAPEGELWISNERHVEALQRAEVHLQAALEAPLDLAGLSIEMALEALSEILGKNVSEEVIERVFRNFCVGK</sequence>
<comment type="similarity">
    <text evidence="1 7 8">Belongs to the TRAFAC class TrmE-Era-EngA-EngB-Septin-like GTPase superfamily. TrmE GTPase family.</text>
</comment>
<keyword evidence="2 7" id="KW-0819">tRNA processing</keyword>
<keyword evidence="7" id="KW-0963">Cytoplasm</keyword>
<feature type="binding site" evidence="7">
    <location>
        <position position="255"/>
    </location>
    <ligand>
        <name>Mg(2+)</name>
        <dbReference type="ChEBI" id="CHEBI:18420"/>
    </ligand>
</feature>
<accession>A0A399EN48</accession>
<feature type="binding site" evidence="7">
    <location>
        <begin position="274"/>
        <end position="277"/>
    </location>
    <ligand>
        <name>GTP</name>
        <dbReference type="ChEBI" id="CHEBI:37565"/>
    </ligand>
</feature>
<comment type="subunit">
    <text evidence="7">Homodimer. Heterotetramer of two MnmE and two MnmG subunits.</text>
</comment>
<evidence type="ECO:0000256" key="4">
    <source>
        <dbReference type="ARBA" id="ARBA00022842"/>
    </source>
</evidence>
<feature type="binding site" evidence="7">
    <location>
        <position position="249"/>
    </location>
    <ligand>
        <name>K(+)</name>
        <dbReference type="ChEBI" id="CHEBI:29103"/>
    </ligand>
</feature>
<evidence type="ECO:0000256" key="3">
    <source>
        <dbReference type="ARBA" id="ARBA00022741"/>
    </source>
</evidence>
<comment type="function">
    <text evidence="7">Exhibits a very high intrinsic GTPase hydrolysis rate. Involved in the addition of a carboxymethylaminomethyl (cmnm) group at the wobble position (U34) of certain tRNAs, forming tRNA-cmnm(5)s(2)U34.</text>
</comment>
<dbReference type="Gene3D" id="1.20.120.430">
    <property type="entry name" value="tRNA modification GTPase MnmE domain 2"/>
    <property type="match status" value="1"/>
</dbReference>
<keyword evidence="7 10" id="KW-0378">Hydrolase</keyword>
<comment type="caution">
    <text evidence="10">The sequence shown here is derived from an EMBL/GenBank/DDBJ whole genome shotgun (WGS) entry which is preliminary data.</text>
</comment>
<dbReference type="InterPro" id="IPR027368">
    <property type="entry name" value="MnmE_dom2"/>
</dbReference>
<dbReference type="InterPro" id="IPR031168">
    <property type="entry name" value="G_TrmE"/>
</dbReference>
<evidence type="ECO:0000256" key="1">
    <source>
        <dbReference type="ARBA" id="ARBA00011043"/>
    </source>
</evidence>
<evidence type="ECO:0000256" key="2">
    <source>
        <dbReference type="ARBA" id="ARBA00022694"/>
    </source>
</evidence>
<keyword evidence="6 7" id="KW-0342">GTP-binding</keyword>
<keyword evidence="4 7" id="KW-0460">Magnesium</keyword>
<dbReference type="GO" id="GO:0046872">
    <property type="term" value="F:metal ion binding"/>
    <property type="evidence" value="ECO:0007669"/>
    <property type="project" value="UniProtKB-KW"/>
</dbReference>
<proteinExistence type="inferred from homology"/>
<gene>
    <name evidence="7 10" type="primary">mnmE</name>
    <name evidence="7" type="synonym">trmE</name>
    <name evidence="10" type="ORF">Mlute_01748</name>
</gene>
<dbReference type="HAMAP" id="MF_00379">
    <property type="entry name" value="GTPase_MnmE"/>
    <property type="match status" value="1"/>
</dbReference>
<dbReference type="InterPro" id="IPR018948">
    <property type="entry name" value="GTP-bd_TrmE_N"/>
</dbReference>
<dbReference type="NCBIfam" id="NF003661">
    <property type="entry name" value="PRK05291.1-3"/>
    <property type="match status" value="1"/>
</dbReference>
<dbReference type="GO" id="GO:0003924">
    <property type="term" value="F:GTPase activity"/>
    <property type="evidence" value="ECO:0007669"/>
    <property type="project" value="UniProtKB-UniRule"/>
</dbReference>
<dbReference type="Gene3D" id="3.40.50.300">
    <property type="entry name" value="P-loop containing nucleotide triphosphate hydrolases"/>
    <property type="match status" value="1"/>
</dbReference>
<dbReference type="EC" id="3.6.-.-" evidence="7"/>
<dbReference type="InterPro" id="IPR027417">
    <property type="entry name" value="P-loop_NTPase"/>
</dbReference>
<feature type="binding site" evidence="7">
    <location>
        <position position="437"/>
    </location>
    <ligand>
        <name>(6S)-5-formyl-5,6,7,8-tetrahydrofolate</name>
        <dbReference type="ChEBI" id="CHEBI:57457"/>
    </ligand>
</feature>
<reference evidence="10 11" key="1">
    <citation type="submission" date="2018-08" db="EMBL/GenBank/DDBJ databases">
        <title>Meiothermus luteus KCTC 52599 genome sequencing project.</title>
        <authorList>
            <person name="Da Costa M.S."/>
            <person name="Albuquerque L."/>
            <person name="Raposo P."/>
            <person name="Froufe H.J.C."/>
            <person name="Barroso C.S."/>
            <person name="Egas C."/>
        </authorList>
    </citation>
    <scope>NUCLEOTIDE SEQUENCE [LARGE SCALE GENOMIC DNA]</scope>
    <source>
        <strain evidence="10 11">KCTC 52599</strain>
    </source>
</reference>
<evidence type="ECO:0000256" key="5">
    <source>
        <dbReference type="ARBA" id="ARBA00022958"/>
    </source>
</evidence>
<feature type="binding site" evidence="7">
    <location>
        <position position="127"/>
    </location>
    <ligand>
        <name>(6S)-5-formyl-5,6,7,8-tetrahydrofolate</name>
        <dbReference type="ChEBI" id="CHEBI:57457"/>
    </ligand>
</feature>
<dbReference type="PROSITE" id="PS51709">
    <property type="entry name" value="G_TRME"/>
    <property type="match status" value="1"/>
</dbReference>
<dbReference type="InterPro" id="IPR006073">
    <property type="entry name" value="GTP-bd"/>
</dbReference>
<keyword evidence="5 7" id="KW-0630">Potassium</keyword>
<keyword evidence="11" id="KW-1185">Reference proteome</keyword>
<name>A0A399EN48_9DEIN</name>
<feature type="binding site" evidence="7">
    <location>
        <position position="251"/>
    </location>
    <ligand>
        <name>K(+)</name>
        <dbReference type="ChEBI" id="CHEBI:29103"/>
    </ligand>
</feature>
<feature type="binding site" evidence="7">
    <location>
        <position position="254"/>
    </location>
    <ligand>
        <name>K(+)</name>
        <dbReference type="ChEBI" id="CHEBI:29103"/>
    </ligand>
</feature>
<dbReference type="Pfam" id="PF01926">
    <property type="entry name" value="MMR_HSR1"/>
    <property type="match status" value="1"/>
</dbReference>
<dbReference type="Pfam" id="PF12631">
    <property type="entry name" value="MnmE_helical"/>
    <property type="match status" value="1"/>
</dbReference>
<dbReference type="PRINTS" id="PR00326">
    <property type="entry name" value="GTP1OBG"/>
</dbReference>
<dbReference type="InterPro" id="IPR004520">
    <property type="entry name" value="GTPase_MnmE"/>
</dbReference>
<dbReference type="CDD" id="cd04164">
    <property type="entry name" value="trmE"/>
    <property type="match status" value="1"/>
</dbReference>
<evidence type="ECO:0000256" key="8">
    <source>
        <dbReference type="RuleBase" id="RU003313"/>
    </source>
</evidence>
<dbReference type="Pfam" id="PF10396">
    <property type="entry name" value="TrmE_N"/>
    <property type="match status" value="1"/>
</dbReference>
<dbReference type="CDD" id="cd14858">
    <property type="entry name" value="TrmE_N"/>
    <property type="match status" value="1"/>
</dbReference>
<keyword evidence="7" id="KW-0479">Metal-binding</keyword>
<feature type="binding site" evidence="7">
    <location>
        <begin position="249"/>
        <end position="255"/>
    </location>
    <ligand>
        <name>GTP</name>
        <dbReference type="ChEBI" id="CHEBI:37565"/>
    </ligand>
</feature>
<comment type="caution">
    <text evidence="7">Lacks conserved residue(s) required for the propagation of feature annotation.</text>
</comment>
<dbReference type="PANTHER" id="PTHR42714">
    <property type="entry name" value="TRNA MODIFICATION GTPASE GTPBP3"/>
    <property type="match status" value="1"/>
</dbReference>
<dbReference type="AlphaFoldDB" id="A0A399EN48"/>
<evidence type="ECO:0000256" key="6">
    <source>
        <dbReference type="ARBA" id="ARBA00023134"/>
    </source>
</evidence>
<dbReference type="Gene3D" id="3.30.1360.120">
    <property type="entry name" value="Probable tRNA modification gtpase trme, domain 1"/>
    <property type="match status" value="1"/>
</dbReference>
<feature type="binding site" evidence="7">
    <location>
        <position position="88"/>
    </location>
    <ligand>
        <name>(6S)-5-formyl-5,6,7,8-tetrahydrofolate</name>
        <dbReference type="ChEBI" id="CHEBI:57457"/>
    </ligand>
</feature>
<evidence type="ECO:0000259" key="9">
    <source>
        <dbReference type="PROSITE" id="PS51709"/>
    </source>
</evidence>
<dbReference type="SUPFAM" id="SSF52540">
    <property type="entry name" value="P-loop containing nucleoside triphosphate hydrolases"/>
    <property type="match status" value="1"/>
</dbReference>
<dbReference type="GO" id="GO:0002098">
    <property type="term" value="P:tRNA wobble uridine modification"/>
    <property type="evidence" value="ECO:0007669"/>
    <property type="project" value="TreeGrafter"/>
</dbReference>
<dbReference type="GO" id="GO:0030488">
    <property type="term" value="P:tRNA methylation"/>
    <property type="evidence" value="ECO:0007669"/>
    <property type="project" value="TreeGrafter"/>
</dbReference>
<evidence type="ECO:0000313" key="10">
    <source>
        <dbReference type="EMBL" id="RIH84943.1"/>
    </source>
</evidence>
<feature type="binding site" evidence="7">
    <location>
        <position position="230"/>
    </location>
    <ligand>
        <name>K(+)</name>
        <dbReference type="ChEBI" id="CHEBI:29103"/>
    </ligand>
</feature>
<dbReference type="NCBIfam" id="TIGR00231">
    <property type="entry name" value="small_GTP"/>
    <property type="match status" value="1"/>
</dbReference>
<evidence type="ECO:0000313" key="11">
    <source>
        <dbReference type="Proteomes" id="UP000265800"/>
    </source>
</evidence>
<feature type="binding site" evidence="7">
    <location>
        <begin position="230"/>
        <end position="235"/>
    </location>
    <ligand>
        <name>GTP</name>
        <dbReference type="ChEBI" id="CHEBI:37565"/>
    </ligand>
</feature>
<dbReference type="EMBL" id="QWKZ01000053">
    <property type="protein sequence ID" value="RIH84943.1"/>
    <property type="molecule type" value="Genomic_DNA"/>
</dbReference>
<feature type="binding site" evidence="7">
    <location>
        <position position="26"/>
    </location>
    <ligand>
        <name>(6S)-5-formyl-5,6,7,8-tetrahydrofolate</name>
        <dbReference type="ChEBI" id="CHEBI:57457"/>
    </ligand>
</feature>